<dbReference type="Proteomes" id="UP000593566">
    <property type="component" value="Unassembled WGS sequence"/>
</dbReference>
<evidence type="ECO:0000313" key="2">
    <source>
        <dbReference type="Proteomes" id="UP000593566"/>
    </source>
</evidence>
<proteinExistence type="predicted"/>
<name>A0A8H6CDS1_9LECA</name>
<dbReference type="EMBL" id="JACCJB010000014">
    <property type="protein sequence ID" value="KAF6221528.1"/>
    <property type="molecule type" value="Genomic_DNA"/>
</dbReference>
<comment type="caution">
    <text evidence="1">The sequence shown here is derived from an EMBL/GenBank/DDBJ whole genome shotgun (WGS) entry which is preliminary data.</text>
</comment>
<dbReference type="GeneID" id="59330797"/>
<reference evidence="1 2" key="1">
    <citation type="journal article" date="2020" name="Genomics">
        <title>Complete, high-quality genomes from long-read metagenomic sequencing of two wolf lichen thalli reveals enigmatic genome architecture.</title>
        <authorList>
            <person name="McKenzie S.K."/>
            <person name="Walston R.F."/>
            <person name="Allen J.L."/>
        </authorList>
    </citation>
    <scope>NUCLEOTIDE SEQUENCE [LARGE SCALE GENOMIC DNA]</scope>
    <source>
        <strain evidence="1">WasteWater1</strain>
    </source>
</reference>
<evidence type="ECO:0000313" key="1">
    <source>
        <dbReference type="EMBL" id="KAF6221528.1"/>
    </source>
</evidence>
<dbReference type="RefSeq" id="XP_037150963.1">
    <property type="nucleotide sequence ID" value="XM_037293310.1"/>
</dbReference>
<organism evidence="1 2">
    <name type="scientific">Letharia lupina</name>
    <dbReference type="NCBI Taxonomy" id="560253"/>
    <lineage>
        <taxon>Eukaryota</taxon>
        <taxon>Fungi</taxon>
        <taxon>Dikarya</taxon>
        <taxon>Ascomycota</taxon>
        <taxon>Pezizomycotina</taxon>
        <taxon>Lecanoromycetes</taxon>
        <taxon>OSLEUM clade</taxon>
        <taxon>Lecanoromycetidae</taxon>
        <taxon>Lecanorales</taxon>
        <taxon>Lecanorineae</taxon>
        <taxon>Parmeliaceae</taxon>
        <taxon>Letharia</taxon>
    </lineage>
</organism>
<keyword evidence="2" id="KW-1185">Reference proteome</keyword>
<sequence>MNFSEPGCATTTTTTNGSTPLHLARSLFSDMAYPTTISDFISHLTAIHDAAYLLLLPQTCRAEVAIHQAETTRISTGPLGEAVLQATTLFLLNTCRRDPAGDDAATTPIQHRDMYEATGCMLLALAAEESRYLSNLTLLLADMKRKWKVDLIETGSWHRTARTMGKSGIASAQALSDLVAGRATAPYHGRYLTEIAQHWRKWAGAGEARVYEEVWSYVAGRALVQE</sequence>
<protein>
    <submittedName>
        <fullName evidence="1">Uncharacterized protein</fullName>
    </submittedName>
</protein>
<gene>
    <name evidence="1" type="ORF">HO133_002384</name>
</gene>
<accession>A0A8H6CDS1</accession>
<dbReference type="AlphaFoldDB" id="A0A8H6CDS1"/>